<keyword evidence="1" id="KW-0472">Membrane</keyword>
<name>A0A7D3UPD8_9VIRU</name>
<keyword evidence="3" id="KW-1185">Reference proteome</keyword>
<keyword evidence="1" id="KW-0812">Transmembrane</keyword>
<organism evidence="2 3">
    <name type="scientific">Fadolivirus FV1/VV64</name>
    <dbReference type="NCBI Taxonomy" id="3070911"/>
    <lineage>
        <taxon>Viruses</taxon>
        <taxon>Varidnaviria</taxon>
        <taxon>Bamfordvirae</taxon>
        <taxon>Nucleocytoviricota</taxon>
        <taxon>Megaviricetes</taxon>
        <taxon>Imitervirales</taxon>
        <taxon>Mimiviridae</taxon>
        <taxon>Klosneuvirinae</taxon>
        <taxon>Fadolivirus</taxon>
        <taxon>Fadolivirus algeromassiliense</taxon>
    </lineage>
</organism>
<evidence type="ECO:0000313" key="2">
    <source>
        <dbReference type="EMBL" id="QKF93848.1"/>
    </source>
</evidence>
<feature type="transmembrane region" description="Helical" evidence="1">
    <location>
        <begin position="7"/>
        <end position="24"/>
    </location>
</feature>
<accession>A0A7D3UPD8</accession>
<evidence type="ECO:0000256" key="1">
    <source>
        <dbReference type="SAM" id="Phobius"/>
    </source>
</evidence>
<feature type="transmembrane region" description="Helical" evidence="1">
    <location>
        <begin position="44"/>
        <end position="63"/>
    </location>
</feature>
<dbReference type="Proteomes" id="UP001162001">
    <property type="component" value="Segment"/>
</dbReference>
<evidence type="ECO:0000313" key="3">
    <source>
        <dbReference type="Proteomes" id="UP001162001"/>
    </source>
</evidence>
<dbReference type="EMBL" id="MT418680">
    <property type="protein sequence ID" value="QKF93848.1"/>
    <property type="molecule type" value="Genomic_DNA"/>
</dbReference>
<sequence length="67" mass="7790">MEFLMENRNIVILVAVLVIGYFLLRSEFVNNLYLNVKAQWASLSGTYKLVVAVAIVALAYYLWNREY</sequence>
<gene>
    <name evidence="2" type="ORF">Fadolivirus_1_390</name>
</gene>
<reference evidence="2 3" key="1">
    <citation type="submission" date="2020-04" db="EMBL/GenBank/DDBJ databases">
        <title>Advantages and limits of metagenomic assembly and binning of a giant virus.</title>
        <authorList>
            <person name="Schulz F."/>
            <person name="Andreani J."/>
            <person name="Francis R."/>
            <person name="Boudjemaa H."/>
            <person name="Bou Khalil J.Y."/>
            <person name="Lee J."/>
            <person name="La Scola B."/>
            <person name="Woyke T."/>
        </authorList>
    </citation>
    <scope>NUCLEOTIDE SEQUENCE [LARGE SCALE GENOMIC DNA]</scope>
    <source>
        <strain evidence="2 3">FV1/VV64</strain>
    </source>
</reference>
<keyword evidence="1" id="KW-1133">Transmembrane helix</keyword>
<proteinExistence type="predicted"/>
<protein>
    <submittedName>
        <fullName evidence="2">Uncharacterized protein</fullName>
    </submittedName>
</protein>